<accession>A0A822ZIK6</accession>
<organism evidence="1 2">
    <name type="scientific">Nelumbo nucifera</name>
    <name type="common">Sacred lotus</name>
    <dbReference type="NCBI Taxonomy" id="4432"/>
    <lineage>
        <taxon>Eukaryota</taxon>
        <taxon>Viridiplantae</taxon>
        <taxon>Streptophyta</taxon>
        <taxon>Embryophyta</taxon>
        <taxon>Tracheophyta</taxon>
        <taxon>Spermatophyta</taxon>
        <taxon>Magnoliopsida</taxon>
        <taxon>Proteales</taxon>
        <taxon>Nelumbonaceae</taxon>
        <taxon>Nelumbo</taxon>
    </lineage>
</organism>
<evidence type="ECO:0000313" key="2">
    <source>
        <dbReference type="Proteomes" id="UP000607653"/>
    </source>
</evidence>
<keyword evidence="2" id="KW-1185">Reference proteome</keyword>
<dbReference type="Proteomes" id="UP000607653">
    <property type="component" value="Unassembled WGS sequence"/>
</dbReference>
<protein>
    <submittedName>
        <fullName evidence="1">Uncharacterized protein</fullName>
    </submittedName>
</protein>
<reference evidence="1 2" key="1">
    <citation type="journal article" date="2020" name="Mol. Biol. Evol.">
        <title>Distinct Expression and Methylation Patterns for Genes with Different Fates following a Single Whole-Genome Duplication in Flowering Plants.</title>
        <authorList>
            <person name="Shi T."/>
            <person name="Rahmani R.S."/>
            <person name="Gugger P.F."/>
            <person name="Wang M."/>
            <person name="Li H."/>
            <person name="Zhang Y."/>
            <person name="Li Z."/>
            <person name="Wang Q."/>
            <person name="Van de Peer Y."/>
            <person name="Marchal K."/>
            <person name="Chen J."/>
        </authorList>
    </citation>
    <scope>NUCLEOTIDE SEQUENCE [LARGE SCALE GENOMIC DNA]</scope>
    <source>
        <tissue evidence="1">Leaf</tissue>
    </source>
</reference>
<dbReference type="AlphaFoldDB" id="A0A822ZIK6"/>
<evidence type="ECO:0000313" key="1">
    <source>
        <dbReference type="EMBL" id="DAD44697.1"/>
    </source>
</evidence>
<sequence>MEAHSTCCSRTKRGEWETHRLRTPVASSSSQISHPSCASYTVSLRNGKLQDHCETCRQFRPHRPCSYEHTVNFVRVSASKKRAVGSVKVSTPKKRVVGSVFIIFAHTSITPD</sequence>
<dbReference type="EMBL" id="DUZY01000007">
    <property type="protein sequence ID" value="DAD44697.1"/>
    <property type="molecule type" value="Genomic_DNA"/>
</dbReference>
<comment type="caution">
    <text evidence="1">The sequence shown here is derived from an EMBL/GenBank/DDBJ whole genome shotgun (WGS) entry which is preliminary data.</text>
</comment>
<proteinExistence type="predicted"/>
<name>A0A822ZIK6_NELNU</name>
<gene>
    <name evidence="1" type="ORF">HUJ06_002927</name>
</gene>